<dbReference type="AlphaFoldDB" id="A0A060VD29"/>
<evidence type="ECO:0000313" key="1">
    <source>
        <dbReference type="EMBL" id="CDQ51707.1"/>
    </source>
</evidence>
<proteinExistence type="evidence at transcript level"/>
<feature type="non-terminal residue" evidence="1">
    <location>
        <position position="32"/>
    </location>
</feature>
<feature type="non-terminal residue" evidence="1">
    <location>
        <position position="1"/>
    </location>
</feature>
<protein>
    <submittedName>
        <fullName evidence="1">RNA dependent</fullName>
    </submittedName>
</protein>
<gene>
    <name evidence="1" type="primary">inv</name>
</gene>
<accession>A0A060VD29</accession>
<dbReference type="EMBL" id="HG983526">
    <property type="protein sequence ID" value="CDQ51707.1"/>
    <property type="molecule type" value="mRNA"/>
</dbReference>
<name>A0A060VD29_9CARY</name>
<organism evidence="1">
    <name type="scientific">Atriplex halimus</name>
    <name type="common">Mediterranean saltbush</name>
    <dbReference type="NCBI Taxonomy" id="240028"/>
    <lineage>
        <taxon>Eukaryota</taxon>
        <taxon>Viridiplantae</taxon>
        <taxon>Streptophyta</taxon>
        <taxon>Embryophyta</taxon>
        <taxon>Tracheophyta</taxon>
        <taxon>Spermatophyta</taxon>
        <taxon>Magnoliopsida</taxon>
        <taxon>eudicotyledons</taxon>
        <taxon>Gunneridae</taxon>
        <taxon>Pentapetalae</taxon>
        <taxon>Caryophyllales</taxon>
        <taxon>Chenopodiaceae</taxon>
        <taxon>Chenopodioideae</taxon>
        <taxon>Atripliceae</taxon>
        <taxon>Atriplex</taxon>
    </lineage>
</organism>
<sequence length="32" mass="3705">RKLCSSLSDANPRYPLGVLDHVRVMRWLLPDP</sequence>
<reference evidence="1" key="1">
    <citation type="submission" date="2014-04" db="EMBL/GenBank/DDBJ databases">
        <title>Molecular genetics and physiological analysis of heavy metals accumulation in Atriplex sp.</title>
        <authorList>
            <person name="El-Bakatoushi R."/>
            <person name="Tammam A.A."/>
            <person name="Alfaramawy A."/>
            <person name="El-Sadek L."/>
            <person name="Youssef D."/>
        </authorList>
    </citation>
    <scope>NUCLEOTIDE SEQUENCE</scope>
</reference>